<sequence length="148" mass="17129">MKKSKRPWKIQRRTEPFSAGETRRDISVSGKQNRGSVFQGASCYDKLFLMIEESSKNTDASMAIVQEQNVKLVLVVEESKRIMSKLLSSTGQNPLLEDPSNLLQPIYGLIYLDYAPLNLQQCGENRWSFSFIFTFTQRLCYHTRFYIT</sequence>
<evidence type="ECO:0000313" key="3">
    <source>
        <dbReference type="Proteomes" id="UP000297595"/>
    </source>
</evidence>
<accession>A0A7C8K0K8</accession>
<name>A0A7C8K0K8_ORBOL</name>
<evidence type="ECO:0000256" key="1">
    <source>
        <dbReference type="SAM" id="MobiDB-lite"/>
    </source>
</evidence>
<feature type="compositionally biased region" description="Basic residues" evidence="1">
    <location>
        <begin position="1"/>
        <end position="11"/>
    </location>
</feature>
<evidence type="ECO:0000313" key="2">
    <source>
        <dbReference type="EMBL" id="TGJ70620.1"/>
    </source>
</evidence>
<organism evidence="2 3">
    <name type="scientific">Orbilia oligospora</name>
    <name type="common">Nematode-trapping fungus</name>
    <name type="synonym">Arthrobotrys oligospora</name>
    <dbReference type="NCBI Taxonomy" id="2813651"/>
    <lineage>
        <taxon>Eukaryota</taxon>
        <taxon>Fungi</taxon>
        <taxon>Dikarya</taxon>
        <taxon>Ascomycota</taxon>
        <taxon>Pezizomycotina</taxon>
        <taxon>Orbiliomycetes</taxon>
        <taxon>Orbiliales</taxon>
        <taxon>Orbiliaceae</taxon>
        <taxon>Orbilia</taxon>
    </lineage>
</organism>
<dbReference type="Proteomes" id="UP000297595">
    <property type="component" value="Unassembled WGS sequence"/>
</dbReference>
<proteinExistence type="predicted"/>
<gene>
    <name evidence="2" type="ORF">EYR41_002655</name>
</gene>
<feature type="region of interest" description="Disordered" evidence="1">
    <location>
        <begin position="1"/>
        <end position="26"/>
    </location>
</feature>
<reference evidence="2 3" key="1">
    <citation type="submission" date="2019-03" db="EMBL/GenBank/DDBJ databases">
        <title>Nematode-trapping fungi genome.</title>
        <authorList>
            <person name="Vidal-Diez De Ulzurrun G."/>
        </authorList>
    </citation>
    <scope>NUCLEOTIDE SEQUENCE [LARGE SCALE GENOMIC DNA]</scope>
    <source>
        <strain evidence="2 3">TWF154</strain>
    </source>
</reference>
<protein>
    <submittedName>
        <fullName evidence="2">Uncharacterized protein</fullName>
    </submittedName>
</protein>
<comment type="caution">
    <text evidence="2">The sequence shown here is derived from an EMBL/GenBank/DDBJ whole genome shotgun (WGS) entry which is preliminary data.</text>
</comment>
<dbReference type="AlphaFoldDB" id="A0A7C8K0K8"/>
<dbReference type="EMBL" id="SOZJ01000002">
    <property type="protein sequence ID" value="TGJ70620.1"/>
    <property type="molecule type" value="Genomic_DNA"/>
</dbReference>